<evidence type="ECO:0000313" key="1">
    <source>
        <dbReference type="EMBL" id="KAG7543178.1"/>
    </source>
</evidence>
<accession>A0A8T1YB06</accession>
<proteinExistence type="predicted"/>
<reference evidence="1 2" key="1">
    <citation type="submission" date="2020-12" db="EMBL/GenBank/DDBJ databases">
        <title>Concerted genomic and epigenomic changes stabilize Arabidopsis allopolyploids.</title>
        <authorList>
            <person name="Chen Z."/>
        </authorList>
    </citation>
    <scope>NUCLEOTIDE SEQUENCE [LARGE SCALE GENOMIC DNA]</scope>
    <source>
        <strain evidence="1">Allo738</strain>
        <tissue evidence="1">Leaf</tissue>
    </source>
</reference>
<evidence type="ECO:0000313" key="2">
    <source>
        <dbReference type="Proteomes" id="UP000694240"/>
    </source>
</evidence>
<dbReference type="PANTHER" id="PTHR38926">
    <property type="entry name" value="F-BOX DOMAIN CONTAINING PROTEIN, EXPRESSED"/>
    <property type="match status" value="1"/>
</dbReference>
<gene>
    <name evidence="1" type="ORF">ISN45_Aa07g031040</name>
</gene>
<dbReference type="PANTHER" id="PTHR38926:SF29">
    <property type="entry name" value="F-BOX PROTEIN SKIP19-RELATED"/>
    <property type="match status" value="1"/>
</dbReference>
<keyword evidence="2" id="KW-1185">Reference proteome</keyword>
<dbReference type="Proteomes" id="UP000694240">
    <property type="component" value="Chromosome 12"/>
</dbReference>
<dbReference type="EMBL" id="JAEFBK010000012">
    <property type="protein sequence ID" value="KAG7543178.1"/>
    <property type="molecule type" value="Genomic_DNA"/>
</dbReference>
<organism evidence="1 2">
    <name type="scientific">Arabidopsis thaliana x Arabidopsis arenosa</name>
    <dbReference type="NCBI Taxonomy" id="1240361"/>
    <lineage>
        <taxon>Eukaryota</taxon>
        <taxon>Viridiplantae</taxon>
        <taxon>Streptophyta</taxon>
        <taxon>Embryophyta</taxon>
        <taxon>Tracheophyta</taxon>
        <taxon>Spermatophyta</taxon>
        <taxon>Magnoliopsida</taxon>
        <taxon>eudicotyledons</taxon>
        <taxon>Gunneridae</taxon>
        <taxon>Pentapetalae</taxon>
        <taxon>rosids</taxon>
        <taxon>malvids</taxon>
        <taxon>Brassicales</taxon>
        <taxon>Brassicaceae</taxon>
        <taxon>Camelineae</taxon>
        <taxon>Arabidopsis</taxon>
    </lineage>
</organism>
<dbReference type="AlphaFoldDB" id="A0A8T1YB06"/>
<protein>
    <recommendedName>
        <fullName evidence="3">RNI-like superfamily protein</fullName>
    </recommendedName>
</protein>
<name>A0A8T1YB06_9BRAS</name>
<evidence type="ECO:0008006" key="3">
    <source>
        <dbReference type="Google" id="ProtNLM"/>
    </source>
</evidence>
<comment type="caution">
    <text evidence="1">The sequence shown here is derived from an EMBL/GenBank/DDBJ whole genome shotgun (WGS) entry which is preliminary data.</text>
</comment>
<sequence length="369" mass="42120">MLELTVVTGKKEGGGGASSIQCLMLNSINDTVWAMKMKIAHKVHKAWDVIETNVVDKYKNDMAIALLFQSISETLVLQIRELDTAKKVNNGVRGEIGPREIEKDENGFFEYVSQMEEFSLGVRLREQDVFAKVLTTQRPFHMWRKIDMFNPIEFGIPKYELEIMCRHVVDRSQGGLVEINISNFGTDYLLNYVADSLRGLRLAMCTQITNDGVAKAVVKLPLLEDLDVSYCGFSRESLRVVGQSCPNLKTLKLNGSPAIKFFYCEPNNIAIAIAESMHELRNLQLFRNRLNNTGLNAILDGCPHLEHLDLCRCFNIKLVGVLKKRFSERIRVLRRPYDSTADFPFEVTNYPFDCSDDDDFNEPYGWLRQ</sequence>